<protein>
    <submittedName>
        <fullName evidence="15">Transient receptor potential cation channel 2</fullName>
    </submittedName>
</protein>
<evidence type="ECO:0000313" key="15">
    <source>
        <dbReference type="EMBL" id="QQY02543.1"/>
    </source>
</evidence>
<organism evidence="15">
    <name type="scientific">Cryptocotyle lingua</name>
    <dbReference type="NCBI Taxonomy" id="66766"/>
    <lineage>
        <taxon>Eukaryota</taxon>
        <taxon>Metazoa</taxon>
        <taxon>Spiralia</taxon>
        <taxon>Lophotrochozoa</taxon>
        <taxon>Platyhelminthes</taxon>
        <taxon>Trematoda</taxon>
        <taxon>Digenea</taxon>
        <taxon>Opisthorchiida</taxon>
        <taxon>Opisthorchiata</taxon>
        <taxon>Heterophyidae</taxon>
        <taxon>Cryptocotyle</taxon>
    </lineage>
</organism>
<evidence type="ECO:0000256" key="12">
    <source>
        <dbReference type="PROSITE-ProRule" id="PRU00023"/>
    </source>
</evidence>
<comment type="subcellular location">
    <subcellularLocation>
        <location evidence="1">Membrane</location>
        <topology evidence="1">Multi-pass membrane protein</topology>
    </subcellularLocation>
</comment>
<dbReference type="Gene3D" id="1.10.287.70">
    <property type="match status" value="1"/>
</dbReference>
<dbReference type="InterPro" id="IPR005821">
    <property type="entry name" value="Ion_trans_dom"/>
</dbReference>
<dbReference type="EMBL" id="MW361165">
    <property type="protein sequence ID" value="QQY02543.1"/>
    <property type="molecule type" value="mRNA"/>
</dbReference>
<feature type="transmembrane region" description="Helical" evidence="13">
    <location>
        <begin position="861"/>
        <end position="879"/>
    </location>
</feature>
<sequence length="1222" mass="138471">MDPHRLKSFSANQRPRRELAENDEVLLHDMFNLIRQGLAEGLRQIVWERRDEASALINIVDDAEFSCLHQAARRHDLECVKTLIEEGKADVNLKTKDGLTPLHFAAKYEPIRSNEQLRKKSIPMVEVMDIAHNINETKCEVFDAVIQYLHQSGANIEEPDQNGMTALHYAASRNNLAAANQLIALGANLECKDNEDMTPLLLAVRDNQLPAVRILLEAGANGLTMDRYECNILHHACHNGEVDVLECIRSHFDNVYGSDCVLKLLNSTNKKGQTPVHLAILSKAVTITEMCIAWGADMSIQTIRGESVLHLAARSGNEQILQLLLDCGSLVNAIDHDRRTPIFCAVERNHPMLTEMLLQNGADINHLDKEEITPLLLAAKLGRLDICRVLFDHNASVDVEDKRWRTPLHLAVEGKHRDIVELVLDNTEDGETLLEKEDIRQNRPIHLAVRTGSLAVTNFLMDYGANVIVKNANEHTPLHVAAMHGRFGIVQLLLKRSPLVAYERDEDGNYPIHLAAKHGFTQVLKVILEQTQQIHERNGSGWTPLMFAAAYNRPECVKLLIEKGAKLNWLDKSNITPLFLACRGGHVDVVNLLLDAGADPGIRVTKYHNQYAGWNALDIAIDANQFACVQAILKSEMWQSGLRNETYENQDTVNTPLRKMICDMPAAAEIALSRCIQRNTAPKHSAEHTVTFNFEFLDDCAALEDDRNQLFNQLKAYGPEKKSLLAKDSSDIDDDPEKQNGVENAFMLYHLEKKAKGTMEAGNRRRVHPVKEMLVSDREDLLNHQLVLALLAFKWSRLCFLYYGQLIAYVLFLCLFSAFMLQTQPPYMFYPGENKSIDEICQLLRNTSTKAYLHHIQVPKYGVLLLSVVCLLLEIFQLIRAKLRYFTLDNLLEVSIYTLALCTVVDTNWCMHQTGLRANWQWATGSAGIFLAWVNLLLFMRSGLKVGIFVIMFVVVMKTFAKFFLVFSPFVLAFALSFHALLANQIPFRDLKNAVVKTFGMVIGELDTSAMMFERFESAEVEKQVYFEGITYIIFVVFVSLMSIVMMNLLVGLAVDDIKGVQRKATFMRQEMRIELLFSAESLLSRFGRKTYALRNYVYRPNNPGGYLDRLFHRFYIQSTKTVKEVAEIQLDDDEQEVATTRKSPEKRLEEIQAQIVQLARTMNQLVDRVNCGPSISSDETEVRMMARGVQPTARRMGPRAPSTPIQRLAVDDDLDQEPIQF</sequence>
<keyword evidence="9 13" id="KW-0472">Membrane</keyword>
<keyword evidence="7 12" id="KW-0040">ANK repeat</keyword>
<feature type="repeat" description="ANK" evidence="12">
    <location>
        <begin position="440"/>
        <end position="472"/>
    </location>
</feature>
<reference evidence="15" key="1">
    <citation type="submission" date="2020-12" db="EMBL/GenBank/DDBJ databases">
        <title>Neural signatures in transcriptome of heterophyid trematode Cryptocolyle lingua.</title>
        <authorList>
            <person name="Gorbushin A.M."/>
            <person name="Tolstenkov O."/>
        </authorList>
    </citation>
    <scope>NUCLEOTIDE SEQUENCE</scope>
</reference>
<evidence type="ECO:0000256" key="10">
    <source>
        <dbReference type="ARBA" id="ARBA00023180"/>
    </source>
</evidence>
<dbReference type="SMART" id="SM00248">
    <property type="entry name" value="ANK"/>
    <property type="match status" value="16"/>
</dbReference>
<feature type="repeat" description="ANK" evidence="12">
    <location>
        <begin position="540"/>
        <end position="572"/>
    </location>
</feature>
<dbReference type="PROSITE" id="PS50088">
    <property type="entry name" value="ANK_REPEAT"/>
    <property type="match status" value="11"/>
</dbReference>
<keyword evidence="5" id="KW-0677">Repeat</keyword>
<dbReference type="PROSITE" id="PS50297">
    <property type="entry name" value="ANK_REP_REGION"/>
    <property type="match status" value="10"/>
</dbReference>
<keyword evidence="2" id="KW-0813">Transport</keyword>
<keyword evidence="6 13" id="KW-1133">Transmembrane helix</keyword>
<feature type="repeat" description="ANK" evidence="12">
    <location>
        <begin position="304"/>
        <end position="336"/>
    </location>
</feature>
<evidence type="ECO:0000256" key="7">
    <source>
        <dbReference type="ARBA" id="ARBA00023043"/>
    </source>
</evidence>
<keyword evidence="15" id="KW-0675">Receptor</keyword>
<dbReference type="GO" id="GO:1902495">
    <property type="term" value="C:transmembrane transporter complex"/>
    <property type="evidence" value="ECO:0007669"/>
    <property type="project" value="TreeGrafter"/>
</dbReference>
<dbReference type="PANTHER" id="PTHR47143:SF1">
    <property type="entry name" value="ION_TRANS DOMAIN-CONTAINING PROTEIN"/>
    <property type="match status" value="1"/>
</dbReference>
<dbReference type="InterPro" id="IPR002110">
    <property type="entry name" value="Ankyrin_rpt"/>
</dbReference>
<proteinExistence type="evidence at transcript level"/>
<dbReference type="InterPro" id="IPR052076">
    <property type="entry name" value="TRP_cation_channel"/>
</dbReference>
<accession>A0A7U0YF58</accession>
<feature type="repeat" description="ANK" evidence="12">
    <location>
        <begin position="370"/>
        <end position="402"/>
    </location>
</feature>
<dbReference type="InterPro" id="IPR036770">
    <property type="entry name" value="Ankyrin_rpt-contain_sf"/>
</dbReference>
<dbReference type="GO" id="GO:0005216">
    <property type="term" value="F:monoatomic ion channel activity"/>
    <property type="evidence" value="ECO:0007669"/>
    <property type="project" value="InterPro"/>
</dbReference>
<keyword evidence="8" id="KW-0406">Ion transport</keyword>
<feature type="repeat" description="ANK" evidence="12">
    <location>
        <begin position="337"/>
        <end position="369"/>
    </location>
</feature>
<feature type="transmembrane region" description="Helical" evidence="13">
    <location>
        <begin position="963"/>
        <end position="982"/>
    </location>
</feature>
<evidence type="ECO:0000256" key="6">
    <source>
        <dbReference type="ARBA" id="ARBA00022989"/>
    </source>
</evidence>
<dbReference type="Pfam" id="PF00023">
    <property type="entry name" value="Ank"/>
    <property type="match status" value="2"/>
</dbReference>
<gene>
    <name evidence="15" type="primary">TRPA2</name>
</gene>
<evidence type="ECO:0000256" key="2">
    <source>
        <dbReference type="ARBA" id="ARBA00022448"/>
    </source>
</evidence>
<evidence type="ECO:0000256" key="5">
    <source>
        <dbReference type="ARBA" id="ARBA00022737"/>
    </source>
</evidence>
<keyword evidence="11" id="KW-0407">Ion channel</keyword>
<dbReference type="Pfam" id="PF12796">
    <property type="entry name" value="Ank_2"/>
    <property type="match status" value="5"/>
</dbReference>
<evidence type="ECO:0000256" key="9">
    <source>
        <dbReference type="ARBA" id="ARBA00023136"/>
    </source>
</evidence>
<evidence type="ECO:0000259" key="14">
    <source>
        <dbReference type="Pfam" id="PF00520"/>
    </source>
</evidence>
<keyword evidence="4 13" id="KW-0812">Transmembrane</keyword>
<evidence type="ECO:0000256" key="11">
    <source>
        <dbReference type="ARBA" id="ARBA00023303"/>
    </source>
</evidence>
<feature type="transmembrane region" description="Helical" evidence="13">
    <location>
        <begin position="800"/>
        <end position="821"/>
    </location>
</feature>
<keyword evidence="3" id="KW-0716">Sensory transduction</keyword>
<dbReference type="AlphaFoldDB" id="A0A7U0YF58"/>
<keyword evidence="10" id="KW-0325">Glycoprotein</keyword>
<feature type="domain" description="Ion transport" evidence="14">
    <location>
        <begin position="815"/>
        <end position="1064"/>
    </location>
</feature>
<evidence type="ECO:0000256" key="3">
    <source>
        <dbReference type="ARBA" id="ARBA00022606"/>
    </source>
</evidence>
<evidence type="ECO:0000256" key="8">
    <source>
        <dbReference type="ARBA" id="ARBA00023065"/>
    </source>
</evidence>
<name>A0A7U0YF58_9TREM</name>
<evidence type="ECO:0000256" key="13">
    <source>
        <dbReference type="SAM" id="Phobius"/>
    </source>
</evidence>
<feature type="repeat" description="ANK" evidence="12">
    <location>
        <begin position="271"/>
        <end position="303"/>
    </location>
</feature>
<evidence type="ECO:0000256" key="1">
    <source>
        <dbReference type="ARBA" id="ARBA00004141"/>
    </source>
</evidence>
<feature type="repeat" description="ANK" evidence="12">
    <location>
        <begin position="473"/>
        <end position="505"/>
    </location>
</feature>
<feature type="repeat" description="ANK" evidence="12">
    <location>
        <begin position="507"/>
        <end position="539"/>
    </location>
</feature>
<dbReference type="Gene3D" id="1.25.40.20">
    <property type="entry name" value="Ankyrin repeat-containing domain"/>
    <property type="match status" value="4"/>
</dbReference>
<evidence type="ECO:0000256" key="4">
    <source>
        <dbReference type="ARBA" id="ARBA00022692"/>
    </source>
</evidence>
<dbReference type="Pfam" id="PF00520">
    <property type="entry name" value="Ion_trans"/>
    <property type="match status" value="1"/>
</dbReference>
<feature type="repeat" description="ANK" evidence="12">
    <location>
        <begin position="162"/>
        <end position="194"/>
    </location>
</feature>
<dbReference type="PRINTS" id="PR01415">
    <property type="entry name" value="ANKYRIN"/>
</dbReference>
<feature type="transmembrane region" description="Helical" evidence="13">
    <location>
        <begin position="1030"/>
        <end position="1055"/>
    </location>
</feature>
<dbReference type="PANTHER" id="PTHR47143">
    <property type="entry name" value="TRANSIENT RECEPTOR POTENTIAL CATION CHANNEL PROTEIN PAINLESS"/>
    <property type="match status" value="1"/>
</dbReference>
<feature type="repeat" description="ANK" evidence="12">
    <location>
        <begin position="195"/>
        <end position="227"/>
    </location>
</feature>
<dbReference type="SUPFAM" id="SSF48403">
    <property type="entry name" value="Ankyrin repeat"/>
    <property type="match status" value="2"/>
</dbReference>
<feature type="repeat" description="ANK" evidence="12">
    <location>
        <begin position="573"/>
        <end position="605"/>
    </location>
</feature>